<dbReference type="InParanoid" id="A0A067RNP5"/>
<evidence type="ECO:0000259" key="6">
    <source>
        <dbReference type="PROSITE" id="PS50041"/>
    </source>
</evidence>
<dbReference type="Pfam" id="PF00059">
    <property type="entry name" value="Lectin_C"/>
    <property type="match status" value="1"/>
</dbReference>
<dbReference type="GO" id="GO:0030246">
    <property type="term" value="F:carbohydrate binding"/>
    <property type="evidence" value="ECO:0007669"/>
    <property type="project" value="UniProtKB-KW"/>
</dbReference>
<dbReference type="Proteomes" id="UP000027135">
    <property type="component" value="Unassembled WGS sequence"/>
</dbReference>
<accession>A0A067RNP5</accession>
<keyword evidence="8" id="KW-1185">Reference proteome</keyword>
<dbReference type="InterPro" id="IPR016186">
    <property type="entry name" value="C-type_lectin-like/link_sf"/>
</dbReference>
<proteinExistence type="predicted"/>
<feature type="domain" description="C-type lectin" evidence="6">
    <location>
        <begin position="85"/>
        <end position="202"/>
    </location>
</feature>
<dbReference type="GO" id="GO:0005615">
    <property type="term" value="C:extracellular space"/>
    <property type="evidence" value="ECO:0007669"/>
    <property type="project" value="TreeGrafter"/>
</dbReference>
<dbReference type="PANTHER" id="PTHR22799:SF1">
    <property type="entry name" value="C-TYPE LECTIN DOMAIN FAMILY 11 MEMBER A"/>
    <property type="match status" value="1"/>
</dbReference>
<evidence type="ECO:0000256" key="2">
    <source>
        <dbReference type="ARBA" id="ARBA00022525"/>
    </source>
</evidence>
<keyword evidence="3" id="KW-0732">Signal</keyword>
<dbReference type="PANTHER" id="PTHR22799">
    <property type="entry name" value="TETRANECTIN-RELATED"/>
    <property type="match status" value="1"/>
</dbReference>
<dbReference type="PROSITE" id="PS50041">
    <property type="entry name" value="C_TYPE_LECTIN_2"/>
    <property type="match status" value="1"/>
</dbReference>
<sequence length="291" mass="32880">MKIIARANLTTPDRCALFALQKRGLAFNFSPPGLMEGRNTCIVCDCPEFETLASLKKDLRYDYYSLYGNPLPSIDHTCIPKLGVFQLHPERLNFAQALNSCRTNNSELAHVISELRTTALSSLVMQLGGNRGPKRAYVGLEDRKVEGRFTTTMGEPLNCFDYIAWAPSEPRDRLADEDCVVLDSYKQWGVTKCSTRMPYLCELWPSGDQTADTATRLTKCTVLQNLDKIRSCIESTSAAETNKFSRCWRGIKYKNKLPFALGWNIHFKNNSQEATPPHNRTEHVKTLQNAT</sequence>
<gene>
    <name evidence="7" type="ORF">L798_01826</name>
</gene>
<comment type="subcellular location">
    <subcellularLocation>
        <location evidence="1">Secreted</location>
    </subcellularLocation>
</comment>
<dbReference type="SMART" id="SM00034">
    <property type="entry name" value="CLECT"/>
    <property type="match status" value="1"/>
</dbReference>
<dbReference type="InterPro" id="IPR016187">
    <property type="entry name" value="CTDL_fold"/>
</dbReference>
<dbReference type="GO" id="GO:0008083">
    <property type="term" value="F:growth factor activity"/>
    <property type="evidence" value="ECO:0007669"/>
    <property type="project" value="TreeGrafter"/>
</dbReference>
<evidence type="ECO:0000313" key="7">
    <source>
        <dbReference type="EMBL" id="KDR22220.1"/>
    </source>
</evidence>
<dbReference type="InterPro" id="IPR001304">
    <property type="entry name" value="C-type_lectin-like"/>
</dbReference>
<evidence type="ECO:0000313" key="8">
    <source>
        <dbReference type="Proteomes" id="UP000027135"/>
    </source>
</evidence>
<feature type="region of interest" description="Disordered" evidence="5">
    <location>
        <begin position="270"/>
        <end position="291"/>
    </location>
</feature>
<evidence type="ECO:0000256" key="3">
    <source>
        <dbReference type="ARBA" id="ARBA00022729"/>
    </source>
</evidence>
<dbReference type="eggNOG" id="KOG4297">
    <property type="taxonomic scope" value="Eukaryota"/>
</dbReference>
<reference evidence="7 8" key="1">
    <citation type="journal article" date="2014" name="Nat. Commun.">
        <title>Molecular traces of alternative social organization in a termite genome.</title>
        <authorList>
            <person name="Terrapon N."/>
            <person name="Li C."/>
            <person name="Robertson H.M."/>
            <person name="Ji L."/>
            <person name="Meng X."/>
            <person name="Booth W."/>
            <person name="Chen Z."/>
            <person name="Childers C.P."/>
            <person name="Glastad K.M."/>
            <person name="Gokhale K."/>
            <person name="Gowin J."/>
            <person name="Gronenberg W."/>
            <person name="Hermansen R.A."/>
            <person name="Hu H."/>
            <person name="Hunt B.G."/>
            <person name="Huylmans A.K."/>
            <person name="Khalil S.M."/>
            <person name="Mitchell R.D."/>
            <person name="Munoz-Torres M.C."/>
            <person name="Mustard J.A."/>
            <person name="Pan H."/>
            <person name="Reese J.T."/>
            <person name="Scharf M.E."/>
            <person name="Sun F."/>
            <person name="Vogel H."/>
            <person name="Xiao J."/>
            <person name="Yang W."/>
            <person name="Yang Z."/>
            <person name="Yang Z."/>
            <person name="Zhou J."/>
            <person name="Zhu J."/>
            <person name="Brent C.S."/>
            <person name="Elsik C.G."/>
            <person name="Goodisman M.A."/>
            <person name="Liberles D.A."/>
            <person name="Roe R.M."/>
            <person name="Vargo E.L."/>
            <person name="Vilcinskas A."/>
            <person name="Wang J."/>
            <person name="Bornberg-Bauer E."/>
            <person name="Korb J."/>
            <person name="Zhang G."/>
            <person name="Liebig J."/>
        </authorList>
    </citation>
    <scope>NUCLEOTIDE SEQUENCE [LARGE SCALE GENOMIC DNA]</scope>
    <source>
        <tissue evidence="7">Whole organism</tissue>
    </source>
</reference>
<keyword evidence="4" id="KW-0430">Lectin</keyword>
<evidence type="ECO:0000256" key="5">
    <source>
        <dbReference type="SAM" id="MobiDB-lite"/>
    </source>
</evidence>
<evidence type="ECO:0000256" key="1">
    <source>
        <dbReference type="ARBA" id="ARBA00004613"/>
    </source>
</evidence>
<organism evidence="7 8">
    <name type="scientific">Zootermopsis nevadensis</name>
    <name type="common">Dampwood termite</name>
    <dbReference type="NCBI Taxonomy" id="136037"/>
    <lineage>
        <taxon>Eukaryota</taxon>
        <taxon>Metazoa</taxon>
        <taxon>Ecdysozoa</taxon>
        <taxon>Arthropoda</taxon>
        <taxon>Hexapoda</taxon>
        <taxon>Insecta</taxon>
        <taxon>Pterygota</taxon>
        <taxon>Neoptera</taxon>
        <taxon>Polyneoptera</taxon>
        <taxon>Dictyoptera</taxon>
        <taxon>Blattodea</taxon>
        <taxon>Blattoidea</taxon>
        <taxon>Termitoidae</taxon>
        <taxon>Termopsidae</taxon>
        <taxon>Zootermopsis</taxon>
    </lineage>
</organism>
<evidence type="ECO:0000256" key="4">
    <source>
        <dbReference type="ARBA" id="ARBA00022734"/>
    </source>
</evidence>
<keyword evidence="2" id="KW-0964">Secreted</keyword>
<dbReference type="Gene3D" id="3.10.100.10">
    <property type="entry name" value="Mannose-Binding Protein A, subunit A"/>
    <property type="match status" value="1"/>
</dbReference>
<protein>
    <submittedName>
        <fullName evidence="7">Collectin-10</fullName>
    </submittedName>
</protein>
<dbReference type="InterPro" id="IPR051663">
    <property type="entry name" value="CLec_Tetranectin-domain"/>
</dbReference>
<dbReference type="AlphaFoldDB" id="A0A067RNP5"/>
<dbReference type="EMBL" id="KK852514">
    <property type="protein sequence ID" value="KDR22220.1"/>
    <property type="molecule type" value="Genomic_DNA"/>
</dbReference>
<name>A0A067RNP5_ZOONE</name>
<dbReference type="SUPFAM" id="SSF56436">
    <property type="entry name" value="C-type lectin-like"/>
    <property type="match status" value="1"/>
</dbReference>